<keyword evidence="2" id="KW-0812">Transmembrane</keyword>
<feature type="transmembrane region" description="Helical" evidence="2">
    <location>
        <begin position="82"/>
        <end position="101"/>
    </location>
</feature>
<evidence type="ECO:0000256" key="1">
    <source>
        <dbReference type="SAM" id="MobiDB-lite"/>
    </source>
</evidence>
<keyword evidence="3" id="KW-0560">Oxidoreductase</keyword>
<name>A0A0D2KI31_9CHLO</name>
<dbReference type="AlphaFoldDB" id="A0A0D2KI31"/>
<dbReference type="EC" id="1.3.1.74" evidence="3"/>
<dbReference type="GO" id="GO:0008195">
    <property type="term" value="F:phosphatidate phosphatase activity"/>
    <property type="evidence" value="ECO:0007669"/>
    <property type="project" value="TreeGrafter"/>
</dbReference>
<sequence length="270" mass="27695">MPGAPPPAPRGGPAGAAPRAVALAVHAVLQRERALDWCVVVAGVVIVVATDRAPVPKGPPYILKASLPDLAHPLLPNTVPAWSVPVLGIVLPAALLALHSLVFRRPTSELHKLLLGLLASVMVAGSITNLLKISVRRPRPDFVPRCWPDMKPVWASEDDFGGRPQCSGQPAVVAEGLKATDYWHHPTDIMTGLVLGFFVSWVVYASAREPGSSIGGGGGSGSGGLGAPGRQAAEDEGSHQPLLLRGGAAGSAAAFANTASAPLPSALLPV</sequence>
<dbReference type="GO" id="GO:0046839">
    <property type="term" value="P:phospholipid dephosphorylation"/>
    <property type="evidence" value="ECO:0007669"/>
    <property type="project" value="TreeGrafter"/>
</dbReference>
<feature type="compositionally biased region" description="Gly residues" evidence="1">
    <location>
        <begin position="213"/>
        <end position="227"/>
    </location>
</feature>
<dbReference type="EMBL" id="KK103493">
    <property type="protein sequence ID" value="KIY95468.1"/>
    <property type="molecule type" value="Genomic_DNA"/>
</dbReference>
<evidence type="ECO:0000313" key="3">
    <source>
        <dbReference type="EMBL" id="KIY95468.1"/>
    </source>
</evidence>
<dbReference type="GO" id="GO:0016020">
    <property type="term" value="C:membrane"/>
    <property type="evidence" value="ECO:0007669"/>
    <property type="project" value="TreeGrafter"/>
</dbReference>
<accession>A0A0D2KI31</accession>
<dbReference type="PANTHER" id="PTHR10165:SF35">
    <property type="entry name" value="RE23632P"/>
    <property type="match status" value="1"/>
</dbReference>
<proteinExistence type="predicted"/>
<gene>
    <name evidence="3" type="ORF">MNEG_12494</name>
</gene>
<dbReference type="SUPFAM" id="SSF48317">
    <property type="entry name" value="Acid phosphatase/Vanadium-dependent haloperoxidase"/>
    <property type="match status" value="1"/>
</dbReference>
<feature type="transmembrane region" description="Helical" evidence="2">
    <location>
        <begin position="113"/>
        <end position="131"/>
    </location>
</feature>
<dbReference type="STRING" id="145388.A0A0D2KI31"/>
<keyword evidence="4" id="KW-1185">Reference proteome</keyword>
<dbReference type="Gene3D" id="1.20.144.10">
    <property type="entry name" value="Phosphatidic acid phosphatase type 2/haloperoxidase"/>
    <property type="match status" value="1"/>
</dbReference>
<dbReference type="GO" id="GO:0006644">
    <property type="term" value="P:phospholipid metabolic process"/>
    <property type="evidence" value="ECO:0007669"/>
    <property type="project" value="InterPro"/>
</dbReference>
<evidence type="ECO:0000256" key="2">
    <source>
        <dbReference type="SAM" id="Phobius"/>
    </source>
</evidence>
<dbReference type="Proteomes" id="UP000054498">
    <property type="component" value="Unassembled WGS sequence"/>
</dbReference>
<dbReference type="RefSeq" id="XP_013894488.1">
    <property type="nucleotide sequence ID" value="XM_014039034.1"/>
</dbReference>
<feature type="region of interest" description="Disordered" evidence="1">
    <location>
        <begin position="213"/>
        <end position="243"/>
    </location>
</feature>
<dbReference type="OrthoDB" id="10030083at2759"/>
<dbReference type="GeneID" id="25729862"/>
<organism evidence="3 4">
    <name type="scientific">Monoraphidium neglectum</name>
    <dbReference type="NCBI Taxonomy" id="145388"/>
    <lineage>
        <taxon>Eukaryota</taxon>
        <taxon>Viridiplantae</taxon>
        <taxon>Chlorophyta</taxon>
        <taxon>core chlorophytes</taxon>
        <taxon>Chlorophyceae</taxon>
        <taxon>CS clade</taxon>
        <taxon>Sphaeropleales</taxon>
        <taxon>Selenastraceae</taxon>
        <taxon>Monoraphidium</taxon>
    </lineage>
</organism>
<dbReference type="InterPro" id="IPR036938">
    <property type="entry name" value="PAP2/HPO_sf"/>
</dbReference>
<dbReference type="InterPro" id="IPR043216">
    <property type="entry name" value="PAP-like"/>
</dbReference>
<dbReference type="PANTHER" id="PTHR10165">
    <property type="entry name" value="LIPID PHOSPHATE PHOSPHATASE"/>
    <property type="match status" value="1"/>
</dbReference>
<protein>
    <submittedName>
        <fullName evidence="3">Putative lipid phosphate phosphatase 3</fullName>
        <ecNumber evidence="3">1.3.1.74</ecNumber>
    </submittedName>
</protein>
<keyword evidence="2" id="KW-0472">Membrane</keyword>
<keyword evidence="2" id="KW-1133">Transmembrane helix</keyword>
<reference evidence="3 4" key="1">
    <citation type="journal article" date="2013" name="BMC Genomics">
        <title>Reconstruction of the lipid metabolism for the microalga Monoraphidium neglectum from its genome sequence reveals characteristics suitable for biofuel production.</title>
        <authorList>
            <person name="Bogen C."/>
            <person name="Al-Dilaimi A."/>
            <person name="Albersmeier A."/>
            <person name="Wichmann J."/>
            <person name="Grundmann M."/>
            <person name="Rupp O."/>
            <person name="Lauersen K.J."/>
            <person name="Blifernez-Klassen O."/>
            <person name="Kalinowski J."/>
            <person name="Goesmann A."/>
            <person name="Mussgnug J.H."/>
            <person name="Kruse O."/>
        </authorList>
    </citation>
    <scope>NUCLEOTIDE SEQUENCE [LARGE SCALE GENOMIC DNA]</scope>
    <source>
        <strain evidence="3 4">SAG 48.87</strain>
    </source>
</reference>
<dbReference type="KEGG" id="mng:MNEG_12494"/>
<dbReference type="GO" id="GO:0032440">
    <property type="term" value="F:2-alkenal reductase [NAD(P)H] activity"/>
    <property type="evidence" value="ECO:0007669"/>
    <property type="project" value="UniProtKB-EC"/>
</dbReference>
<evidence type="ECO:0000313" key="4">
    <source>
        <dbReference type="Proteomes" id="UP000054498"/>
    </source>
</evidence>